<accession>R0JZR8</accession>
<dbReference type="InterPro" id="IPR049317">
    <property type="entry name" value="GCIP-like_N"/>
</dbReference>
<feature type="region of interest" description="Disordered" evidence="1">
    <location>
        <begin position="229"/>
        <end position="252"/>
    </location>
</feature>
<gene>
    <name evidence="3" type="ORF">SETTUDRAFT_141346</name>
</gene>
<evidence type="ECO:0000259" key="2">
    <source>
        <dbReference type="Pfam" id="PF13324"/>
    </source>
</evidence>
<evidence type="ECO:0000256" key="1">
    <source>
        <dbReference type="SAM" id="MobiDB-lite"/>
    </source>
</evidence>
<proteinExistence type="predicted"/>
<feature type="region of interest" description="Disordered" evidence="1">
    <location>
        <begin position="29"/>
        <end position="53"/>
    </location>
</feature>
<feature type="compositionally biased region" description="Acidic residues" evidence="1">
    <location>
        <begin position="230"/>
        <end position="252"/>
    </location>
</feature>
<dbReference type="Proteomes" id="UP000016935">
    <property type="component" value="Unassembled WGS sequence"/>
</dbReference>
<dbReference type="AlphaFoldDB" id="R0JZR8"/>
<dbReference type="OrthoDB" id="4088536at2759"/>
<reference evidence="3 4" key="1">
    <citation type="journal article" date="2012" name="PLoS Pathog.">
        <title>Diverse lifestyles and strategies of plant pathogenesis encoded in the genomes of eighteen Dothideomycetes fungi.</title>
        <authorList>
            <person name="Ohm R.A."/>
            <person name="Feau N."/>
            <person name="Henrissat B."/>
            <person name="Schoch C.L."/>
            <person name="Horwitz B.A."/>
            <person name="Barry K.W."/>
            <person name="Condon B.J."/>
            <person name="Copeland A.C."/>
            <person name="Dhillon B."/>
            <person name="Glaser F."/>
            <person name="Hesse C.N."/>
            <person name="Kosti I."/>
            <person name="LaButti K."/>
            <person name="Lindquist E.A."/>
            <person name="Lucas S."/>
            <person name="Salamov A.A."/>
            <person name="Bradshaw R.E."/>
            <person name="Ciuffetti L."/>
            <person name="Hamelin R.C."/>
            <person name="Kema G.H.J."/>
            <person name="Lawrence C."/>
            <person name="Scott J.A."/>
            <person name="Spatafora J.W."/>
            <person name="Turgeon B.G."/>
            <person name="de Wit P.J.G.M."/>
            <person name="Zhong S."/>
            <person name="Goodwin S.B."/>
            <person name="Grigoriev I.V."/>
        </authorList>
    </citation>
    <scope>NUCLEOTIDE SEQUENCE [LARGE SCALE GENOMIC DNA]</scope>
    <source>
        <strain evidence="4">28A</strain>
    </source>
</reference>
<dbReference type="GO" id="GO:0005634">
    <property type="term" value="C:nucleus"/>
    <property type="evidence" value="ECO:0007669"/>
    <property type="project" value="TreeGrafter"/>
</dbReference>
<dbReference type="RefSeq" id="XP_008029929.1">
    <property type="nucleotide sequence ID" value="XM_008031738.1"/>
</dbReference>
<dbReference type="Pfam" id="PF13324">
    <property type="entry name" value="GCIP_N"/>
    <property type="match status" value="1"/>
</dbReference>
<evidence type="ECO:0000313" key="3">
    <source>
        <dbReference type="EMBL" id="EOA82949.1"/>
    </source>
</evidence>
<dbReference type="eggNOG" id="ENOG502QZAU">
    <property type="taxonomic scope" value="Eukaryota"/>
</dbReference>
<organism evidence="3 4">
    <name type="scientific">Exserohilum turcicum (strain 28A)</name>
    <name type="common">Northern leaf blight fungus</name>
    <name type="synonym">Setosphaeria turcica</name>
    <dbReference type="NCBI Taxonomy" id="671987"/>
    <lineage>
        <taxon>Eukaryota</taxon>
        <taxon>Fungi</taxon>
        <taxon>Dikarya</taxon>
        <taxon>Ascomycota</taxon>
        <taxon>Pezizomycotina</taxon>
        <taxon>Dothideomycetes</taxon>
        <taxon>Pleosporomycetidae</taxon>
        <taxon>Pleosporales</taxon>
        <taxon>Pleosporineae</taxon>
        <taxon>Pleosporaceae</taxon>
        <taxon>Exserohilum</taxon>
    </lineage>
</organism>
<keyword evidence="4" id="KW-1185">Reference proteome</keyword>
<dbReference type="Gene3D" id="1.20.1410.10">
    <property type="entry name" value="I/LWEQ domain"/>
    <property type="match status" value="1"/>
</dbReference>
<evidence type="ECO:0000313" key="4">
    <source>
        <dbReference type="Proteomes" id="UP000016935"/>
    </source>
</evidence>
<feature type="domain" description="Cyclin-D1-binding protein 1-like N-terminal" evidence="2">
    <location>
        <begin position="57"/>
        <end position="231"/>
    </location>
</feature>
<reference evidence="3 4" key="2">
    <citation type="journal article" date="2013" name="PLoS Genet.">
        <title>Comparative genome structure, secondary metabolite, and effector coding capacity across Cochliobolus pathogens.</title>
        <authorList>
            <person name="Condon B.J."/>
            <person name="Leng Y."/>
            <person name="Wu D."/>
            <person name="Bushley K.E."/>
            <person name="Ohm R.A."/>
            <person name="Otillar R."/>
            <person name="Martin J."/>
            <person name="Schackwitz W."/>
            <person name="Grimwood J."/>
            <person name="MohdZainudin N."/>
            <person name="Xue C."/>
            <person name="Wang R."/>
            <person name="Manning V.A."/>
            <person name="Dhillon B."/>
            <person name="Tu Z.J."/>
            <person name="Steffenson B.J."/>
            <person name="Salamov A."/>
            <person name="Sun H."/>
            <person name="Lowry S."/>
            <person name="LaButti K."/>
            <person name="Han J."/>
            <person name="Copeland A."/>
            <person name="Lindquist E."/>
            <person name="Barry K."/>
            <person name="Schmutz J."/>
            <person name="Baker S.E."/>
            <person name="Ciuffetti L.M."/>
            <person name="Grigoriev I.V."/>
            <person name="Zhong S."/>
            <person name="Turgeon B.G."/>
        </authorList>
    </citation>
    <scope>NUCLEOTIDE SEQUENCE [LARGE SCALE GENOMIC DNA]</scope>
    <source>
        <strain evidence="4">28A</strain>
    </source>
</reference>
<dbReference type="EMBL" id="KB908844">
    <property type="protein sequence ID" value="EOA82949.1"/>
    <property type="molecule type" value="Genomic_DNA"/>
</dbReference>
<feature type="compositionally biased region" description="Low complexity" evidence="1">
    <location>
        <begin position="31"/>
        <end position="53"/>
    </location>
</feature>
<name>R0JZR8_EXST2</name>
<dbReference type="InterPro" id="IPR026907">
    <property type="entry name" value="GCIP-like"/>
</dbReference>
<dbReference type="STRING" id="671987.R0JZR8"/>
<protein>
    <recommendedName>
        <fullName evidence="2">Cyclin-D1-binding protein 1-like N-terminal domain-containing protein</fullName>
    </recommendedName>
</protein>
<dbReference type="PANTHER" id="PTHR15492">
    <property type="entry name" value="CYCLIN D1-BINDING PROTEIN 1"/>
    <property type="match status" value="1"/>
</dbReference>
<dbReference type="GeneID" id="19396613"/>
<dbReference type="PANTHER" id="PTHR15492:SF1">
    <property type="entry name" value="CYCLIN-D1-BINDING PROTEIN 1"/>
    <property type="match status" value="1"/>
</dbReference>
<sequence>MSKPKDMSNLIQLTKTTQALLTHYASSLAAPTSQSSNNVSSSPSSSSPEISDPLSLLKSSTTLLKSHTTTLSLLLINPPFTASAVSSKIGDVSSGALSGMVAAASYVPRGSNSSSSSSGDVHMLLQTEITSQVRGILACWSDVLSLVCRIAEAQAAAAAAVSQQGNGKSKGSVTEAEKQNVLSTTGVVWEACDGLVKLCDEGVVGLVVKKAEEYRAVLVDAIDELKEWGEDVADEDDDEDDDGVEASDEDEDEIFGTEKKLSRGDTEIKALLDQSVKKLKMVAMLYQALIKRRLKTFPASTTISTWTLEDNSDKNKHDKDTNSPHSTLNALMQMLKRIPETVDDIAGAFYDLDGDEAKHMVERCCAEAKGAVELVRCTWGTGTATATSPGREDEFTAWSAKWIVAFDSVVVVV</sequence>
<dbReference type="HOGENOM" id="CLU_040328_0_0_1"/>